<gene>
    <name evidence="9" type="ORF">H8S67_04495</name>
</gene>
<dbReference type="InterPro" id="IPR036156">
    <property type="entry name" value="Beta-gal/glucu_dom_sf"/>
</dbReference>
<dbReference type="InterPro" id="IPR017853">
    <property type="entry name" value="GH"/>
</dbReference>
<comment type="similarity">
    <text evidence="1">Belongs to the glycosyl hydrolase 2 family.</text>
</comment>
<dbReference type="SUPFAM" id="SSF49785">
    <property type="entry name" value="Galactose-binding domain-like"/>
    <property type="match status" value="2"/>
</dbReference>
<dbReference type="InterPro" id="IPR051913">
    <property type="entry name" value="GH2_Domain-Containing"/>
</dbReference>
<dbReference type="PANTHER" id="PTHR42732:SF1">
    <property type="entry name" value="BETA-MANNOSIDASE"/>
    <property type="match status" value="1"/>
</dbReference>
<dbReference type="InterPro" id="IPR008979">
    <property type="entry name" value="Galactose-bd-like_sf"/>
</dbReference>
<evidence type="ECO:0000259" key="5">
    <source>
        <dbReference type="Pfam" id="PF02836"/>
    </source>
</evidence>
<protein>
    <submittedName>
        <fullName evidence="9">DUF4982 domain-containing protein</fullName>
    </submittedName>
</protein>
<dbReference type="PRINTS" id="PR00132">
    <property type="entry name" value="GLHYDRLASE2"/>
</dbReference>
<keyword evidence="2" id="KW-0378">Hydrolase</keyword>
<sequence>MDRIVKNIWMVVCLLLSSNMLYSQRIVYTINDGWRFQKGSRFEAQKQTCDDSLWEVVSIPHTWNEKDADDEVAGFYRGPAWYRKQLYIDKSQEGRRAIIYFEGANQEVQLYLNEQFVGEHKGGYTRFCFDITSKLRYGQENLLAVCVNNAYNPNIPPLSADFTFFGGIYRDVYLQFMDPVHIATSDYASSGVYLRTPEVNKTAASVEITTLLTNELPQTTEVIIENIIYDADGKEIKKTNMDVRLVSGETRANLSKKLKIDSPHLWDIDDPYRYMVYTRIFDKGKSVLLDEVITPLGFRWFEFDPEKGFFLNGKWRKLMGTARHQDYFQKGNALRDELHVRDVLLLKEMGGNFLRVSHYPQDPVIMEMCDKLGIVTSVEIPVVNAVTETEEFLTNSVEMAKEMVRQDFNRPSVMIWGYMNEIFLRRPYTEGKQLEDYYHFTEKVARTLEATIRKEDPSRYTMMAYHNAPRFYEAAHLTEIPMIQGWNLYQGWYEPDINEFQRLLDRAHKMYKGKVLIVTEYGPGVDPRVHSYQPERFDFSQEYGLIYHKHYLDEMMKRPFVAGSSLWNLNDFYSESRVDAVPHVNNKGILGLDREVKDTYLFYKTALIRRPILAIGNREWKARGGVVNTEQNECVQSVPVFSNAEEVELFVNNKSLGKKKTESGYALFDVPFVNGENQLEALAVAGDTQLHDMLRIHFQLVSSQLKDKTLPFTEINVMLGSPRYFEDRVANVAWIPEQEYKPGSWGFVGGTPYRRKTGFGTMLGSDIDICGTDMNPVFQTQRVGIESFKADVPDGEYSVSLYWAELDSDKKKEALIYNLGADSEQTLVGNRSFGISINGITVVDDFNVARDYGYARAAIKKFVVTVKDGKGLSIDFHKKEGETILNAIRIYRNY</sequence>
<dbReference type="InterPro" id="IPR006101">
    <property type="entry name" value="Glyco_hydro_2"/>
</dbReference>
<dbReference type="Gene3D" id="2.60.40.10">
    <property type="entry name" value="Immunoglobulins"/>
    <property type="match status" value="2"/>
</dbReference>
<dbReference type="SUPFAM" id="SSF49303">
    <property type="entry name" value="beta-Galactosidase/glucuronidase domain"/>
    <property type="match status" value="1"/>
</dbReference>
<evidence type="ECO:0000256" key="2">
    <source>
        <dbReference type="ARBA" id="ARBA00022801"/>
    </source>
</evidence>
<dbReference type="Pfam" id="PF11721">
    <property type="entry name" value="Malectin"/>
    <property type="match status" value="1"/>
</dbReference>
<feature type="domain" description="Glycoside hydrolase family 2 immunoglobulin-like beta-sandwich" evidence="4">
    <location>
        <begin position="196"/>
        <end position="299"/>
    </location>
</feature>
<dbReference type="InterPro" id="IPR006102">
    <property type="entry name" value="Ig-like_GH2"/>
</dbReference>
<evidence type="ECO:0000259" key="8">
    <source>
        <dbReference type="Pfam" id="PF16355"/>
    </source>
</evidence>
<evidence type="ECO:0000256" key="1">
    <source>
        <dbReference type="ARBA" id="ARBA00007401"/>
    </source>
</evidence>
<feature type="domain" description="Malectin" evidence="7">
    <location>
        <begin position="766"/>
        <end position="878"/>
    </location>
</feature>
<keyword evidence="10" id="KW-1185">Reference proteome</keyword>
<feature type="domain" description="Glycosyl hydrolases family 2 sugar binding" evidence="6">
    <location>
        <begin position="48"/>
        <end position="174"/>
    </location>
</feature>
<evidence type="ECO:0000313" key="9">
    <source>
        <dbReference type="EMBL" id="MBC5603930.1"/>
    </source>
</evidence>
<dbReference type="Gene3D" id="2.60.120.260">
    <property type="entry name" value="Galactose-binding domain-like"/>
    <property type="match status" value="1"/>
</dbReference>
<dbReference type="InterPro" id="IPR032311">
    <property type="entry name" value="DUF4982"/>
</dbReference>
<evidence type="ECO:0000259" key="4">
    <source>
        <dbReference type="Pfam" id="PF00703"/>
    </source>
</evidence>
<organism evidence="9 10">
    <name type="scientific">Bacteroides difficilis</name>
    <dbReference type="NCBI Taxonomy" id="2763021"/>
    <lineage>
        <taxon>Bacteria</taxon>
        <taxon>Pseudomonadati</taxon>
        <taxon>Bacteroidota</taxon>
        <taxon>Bacteroidia</taxon>
        <taxon>Bacteroidales</taxon>
        <taxon>Bacteroidaceae</taxon>
        <taxon>Bacteroides</taxon>
    </lineage>
</organism>
<feature type="domain" description="DUF4982" evidence="8">
    <location>
        <begin position="637"/>
        <end position="686"/>
    </location>
</feature>
<dbReference type="PANTHER" id="PTHR42732">
    <property type="entry name" value="BETA-GALACTOSIDASE"/>
    <property type="match status" value="1"/>
</dbReference>
<name>A0ABR7C7Z9_9BACE</name>
<dbReference type="InterPro" id="IPR021720">
    <property type="entry name" value="Malectin_dom"/>
</dbReference>
<accession>A0ABR7C7Z9</accession>
<evidence type="ECO:0000259" key="7">
    <source>
        <dbReference type="Pfam" id="PF11721"/>
    </source>
</evidence>
<reference evidence="9 10" key="1">
    <citation type="submission" date="2020-08" db="EMBL/GenBank/DDBJ databases">
        <title>Genome public.</title>
        <authorList>
            <person name="Liu C."/>
            <person name="Sun Q."/>
        </authorList>
    </citation>
    <scope>NUCLEOTIDE SEQUENCE [LARGE SCALE GENOMIC DNA]</scope>
    <source>
        <strain evidence="9 10">M27</strain>
    </source>
</reference>
<dbReference type="Pfam" id="PF02836">
    <property type="entry name" value="Glyco_hydro_2_C"/>
    <property type="match status" value="1"/>
</dbReference>
<evidence type="ECO:0000256" key="3">
    <source>
        <dbReference type="ARBA" id="ARBA00023295"/>
    </source>
</evidence>
<dbReference type="Gene3D" id="3.20.20.80">
    <property type="entry name" value="Glycosidases"/>
    <property type="match status" value="1"/>
</dbReference>
<evidence type="ECO:0000313" key="10">
    <source>
        <dbReference type="Proteomes" id="UP000600600"/>
    </source>
</evidence>
<feature type="domain" description="Glycoside hydrolase family 2 catalytic" evidence="5">
    <location>
        <begin position="307"/>
        <end position="604"/>
    </location>
</feature>
<dbReference type="Pfam" id="PF00703">
    <property type="entry name" value="Glyco_hydro_2"/>
    <property type="match status" value="1"/>
</dbReference>
<dbReference type="Proteomes" id="UP000600600">
    <property type="component" value="Unassembled WGS sequence"/>
</dbReference>
<comment type="caution">
    <text evidence="9">The sequence shown here is derived from an EMBL/GenBank/DDBJ whole genome shotgun (WGS) entry which is preliminary data.</text>
</comment>
<proteinExistence type="inferred from homology"/>
<dbReference type="InterPro" id="IPR013783">
    <property type="entry name" value="Ig-like_fold"/>
</dbReference>
<dbReference type="EMBL" id="JACOOE010000001">
    <property type="protein sequence ID" value="MBC5603930.1"/>
    <property type="molecule type" value="Genomic_DNA"/>
</dbReference>
<keyword evidence="3" id="KW-0326">Glycosidase</keyword>
<dbReference type="Pfam" id="PF02837">
    <property type="entry name" value="Glyco_hydro_2_N"/>
    <property type="match status" value="1"/>
</dbReference>
<dbReference type="Gene3D" id="2.60.120.430">
    <property type="entry name" value="Galactose-binding lectin"/>
    <property type="match status" value="1"/>
</dbReference>
<dbReference type="InterPro" id="IPR006103">
    <property type="entry name" value="Glyco_hydro_2_cat"/>
</dbReference>
<dbReference type="SUPFAM" id="SSF51445">
    <property type="entry name" value="(Trans)glycosidases"/>
    <property type="match status" value="1"/>
</dbReference>
<dbReference type="InterPro" id="IPR006104">
    <property type="entry name" value="Glyco_hydro_2_N"/>
</dbReference>
<dbReference type="Pfam" id="PF16355">
    <property type="entry name" value="DUF4982"/>
    <property type="match status" value="1"/>
</dbReference>
<evidence type="ECO:0000259" key="6">
    <source>
        <dbReference type="Pfam" id="PF02837"/>
    </source>
</evidence>